<keyword evidence="2" id="KW-1185">Reference proteome</keyword>
<reference evidence="1" key="1">
    <citation type="submission" date="2023-03" db="EMBL/GenBank/DDBJ databases">
        <title>Massive genome expansion in bonnet fungi (Mycena s.s.) driven by repeated elements and novel gene families across ecological guilds.</title>
        <authorList>
            <consortium name="Lawrence Berkeley National Laboratory"/>
            <person name="Harder C.B."/>
            <person name="Miyauchi S."/>
            <person name="Viragh M."/>
            <person name="Kuo A."/>
            <person name="Thoen E."/>
            <person name="Andreopoulos B."/>
            <person name="Lu D."/>
            <person name="Skrede I."/>
            <person name="Drula E."/>
            <person name="Henrissat B."/>
            <person name="Morin E."/>
            <person name="Kohler A."/>
            <person name="Barry K."/>
            <person name="LaButti K."/>
            <person name="Morin E."/>
            <person name="Salamov A."/>
            <person name="Lipzen A."/>
            <person name="Mereny Z."/>
            <person name="Hegedus B."/>
            <person name="Baldrian P."/>
            <person name="Stursova M."/>
            <person name="Weitz H."/>
            <person name="Taylor A."/>
            <person name="Grigoriev I.V."/>
            <person name="Nagy L.G."/>
            <person name="Martin F."/>
            <person name="Kauserud H."/>
        </authorList>
    </citation>
    <scope>NUCLEOTIDE SEQUENCE</scope>
    <source>
        <strain evidence="1">CBHHK002</strain>
    </source>
</reference>
<accession>A0AAD7EYS8</accession>
<evidence type="ECO:0000313" key="1">
    <source>
        <dbReference type="EMBL" id="KAJ7356554.1"/>
    </source>
</evidence>
<dbReference type="AlphaFoldDB" id="A0AAD7EYS8"/>
<dbReference type="Proteomes" id="UP001218218">
    <property type="component" value="Unassembled WGS sequence"/>
</dbReference>
<comment type="caution">
    <text evidence="1">The sequence shown here is derived from an EMBL/GenBank/DDBJ whole genome shotgun (WGS) entry which is preliminary data.</text>
</comment>
<name>A0AAD7EYS8_9AGAR</name>
<protein>
    <submittedName>
        <fullName evidence="1">Uncharacterized protein</fullName>
    </submittedName>
</protein>
<dbReference type="EMBL" id="JARIHO010000008">
    <property type="protein sequence ID" value="KAJ7356554.1"/>
    <property type="molecule type" value="Genomic_DNA"/>
</dbReference>
<proteinExistence type="predicted"/>
<sequence length="275" mass="32054">MRPPHDHGSKPTPTPFPSSLSHCRRRFLVTVPFRCPPSPSLHHHPLHSVLRPSTSPLFLWASVTRYADLHRISVLLFAVQFSVSAHQDFVYKFQSQAYFSSRSRTTSTTYPLFRRSSIHLLVSLLPRRLHLPSQRRHPHLHPSSSRSLVRKKLRRTPPHLLHGTFVLPSGAEVAPIRLLIHWLQRLDLLWDRRVRVWCKDGYLRVPRILYAIYNKYCTFDFNPFHICTLSLYKPSLSIPMYSLDATIPHAIVCDRLRWIMQILKLSQNSSCHTAN</sequence>
<evidence type="ECO:0000313" key="2">
    <source>
        <dbReference type="Proteomes" id="UP001218218"/>
    </source>
</evidence>
<organism evidence="1 2">
    <name type="scientific">Mycena albidolilacea</name>
    <dbReference type="NCBI Taxonomy" id="1033008"/>
    <lineage>
        <taxon>Eukaryota</taxon>
        <taxon>Fungi</taxon>
        <taxon>Dikarya</taxon>
        <taxon>Basidiomycota</taxon>
        <taxon>Agaricomycotina</taxon>
        <taxon>Agaricomycetes</taxon>
        <taxon>Agaricomycetidae</taxon>
        <taxon>Agaricales</taxon>
        <taxon>Marasmiineae</taxon>
        <taxon>Mycenaceae</taxon>
        <taxon>Mycena</taxon>
    </lineage>
</organism>
<gene>
    <name evidence="1" type="ORF">DFH08DRAFT_460272</name>
</gene>